<proteinExistence type="predicted"/>
<dbReference type="WBParaSite" id="SVE_0418300.1">
    <property type="protein sequence ID" value="SVE_0418300.1"/>
    <property type="gene ID" value="SVE_0418300"/>
</dbReference>
<evidence type="ECO:0000313" key="1">
    <source>
        <dbReference type="Proteomes" id="UP000035680"/>
    </source>
</evidence>
<name>A0A0K0F5U1_STRVS</name>
<accession>A0A0K0F5U1</accession>
<protein>
    <submittedName>
        <fullName evidence="2">WAPL domain-containing protein</fullName>
    </submittedName>
</protein>
<sequence length="158" mass="18463">MAVVDESFRRLRSFSDSCDFRESRVISDSKITRRRKNYKRSAVLSDDTTVPDSFLSDNSFKAESARENCTHVDKELSSSTKNKDRSERYFDDTLVHPEETSKVHNLQYNTKRREDLEKIKDATDKVFFDMANNCKDRKSLNYFCNTIASFCAFVYQSS</sequence>
<keyword evidence="1" id="KW-1185">Reference proteome</keyword>
<evidence type="ECO:0000313" key="2">
    <source>
        <dbReference type="WBParaSite" id="SVE_0418300.1"/>
    </source>
</evidence>
<reference evidence="2" key="2">
    <citation type="submission" date="2015-08" db="UniProtKB">
        <authorList>
            <consortium name="WormBaseParasite"/>
        </authorList>
    </citation>
    <scope>IDENTIFICATION</scope>
</reference>
<organism evidence="1 2">
    <name type="scientific">Strongyloides venezuelensis</name>
    <name type="common">Threadworm</name>
    <dbReference type="NCBI Taxonomy" id="75913"/>
    <lineage>
        <taxon>Eukaryota</taxon>
        <taxon>Metazoa</taxon>
        <taxon>Ecdysozoa</taxon>
        <taxon>Nematoda</taxon>
        <taxon>Chromadorea</taxon>
        <taxon>Rhabditida</taxon>
        <taxon>Tylenchina</taxon>
        <taxon>Panagrolaimomorpha</taxon>
        <taxon>Strongyloidoidea</taxon>
        <taxon>Strongyloididae</taxon>
        <taxon>Strongyloides</taxon>
    </lineage>
</organism>
<dbReference type="Proteomes" id="UP000035680">
    <property type="component" value="Unassembled WGS sequence"/>
</dbReference>
<dbReference type="AlphaFoldDB" id="A0A0K0F5U1"/>
<reference evidence="1" key="1">
    <citation type="submission" date="2014-07" db="EMBL/GenBank/DDBJ databases">
        <authorList>
            <person name="Martin A.A"/>
            <person name="De Silva N."/>
        </authorList>
    </citation>
    <scope>NUCLEOTIDE SEQUENCE</scope>
</reference>